<keyword evidence="2" id="KW-1185">Reference proteome</keyword>
<name>A0ACC0UG94_9AGAM</name>
<dbReference type="Proteomes" id="UP001207468">
    <property type="component" value="Unassembled WGS sequence"/>
</dbReference>
<proteinExistence type="predicted"/>
<reference evidence="1" key="1">
    <citation type="submission" date="2021-03" db="EMBL/GenBank/DDBJ databases">
        <title>Evolutionary priming and transition to the ectomycorrhizal habit in an iconic lineage of mushroom-forming fungi: is preadaptation a requirement?</title>
        <authorList>
            <consortium name="DOE Joint Genome Institute"/>
            <person name="Looney B.P."/>
            <person name="Miyauchi S."/>
            <person name="Morin E."/>
            <person name="Drula E."/>
            <person name="Courty P.E."/>
            <person name="Chicoki N."/>
            <person name="Fauchery L."/>
            <person name="Kohler A."/>
            <person name="Kuo A."/>
            <person name="LaButti K."/>
            <person name="Pangilinan J."/>
            <person name="Lipzen A."/>
            <person name="Riley R."/>
            <person name="Andreopoulos W."/>
            <person name="He G."/>
            <person name="Johnson J."/>
            <person name="Barry K.W."/>
            <person name="Grigoriev I.V."/>
            <person name="Nagy L."/>
            <person name="Hibbett D."/>
            <person name="Henrissat B."/>
            <person name="Matheny P.B."/>
            <person name="Labbe J."/>
            <person name="Martin A.F."/>
        </authorList>
    </citation>
    <scope>NUCLEOTIDE SEQUENCE</scope>
    <source>
        <strain evidence="1">BPL698</strain>
    </source>
</reference>
<organism evidence="1 2">
    <name type="scientific">Russula earlei</name>
    <dbReference type="NCBI Taxonomy" id="71964"/>
    <lineage>
        <taxon>Eukaryota</taxon>
        <taxon>Fungi</taxon>
        <taxon>Dikarya</taxon>
        <taxon>Basidiomycota</taxon>
        <taxon>Agaricomycotina</taxon>
        <taxon>Agaricomycetes</taxon>
        <taxon>Russulales</taxon>
        <taxon>Russulaceae</taxon>
        <taxon>Russula</taxon>
    </lineage>
</organism>
<evidence type="ECO:0000313" key="1">
    <source>
        <dbReference type="EMBL" id="KAI9510074.1"/>
    </source>
</evidence>
<gene>
    <name evidence="1" type="ORF">F5148DRAFT_636252</name>
</gene>
<accession>A0ACC0UG94</accession>
<sequence>MAAISVTSMATSALPSAAHTVTSTSTSIATYTAASPASPAAAAISALSFGATALSTVLPATASASLAPAVPPTAPVRIAISMPPVPPMLMPMNSRLPSTPLLPDHAAISCPPTAISPPRLVKDVNEEQVEQSHEESGDEGHAAASEKQKPPPSQAFADTPRHADSSGCTPHATRYCPCVPPPPQLETTTQPWPRHDDKNNSRAQRL</sequence>
<dbReference type="EMBL" id="JAGFNK010000049">
    <property type="protein sequence ID" value="KAI9510074.1"/>
    <property type="molecule type" value="Genomic_DNA"/>
</dbReference>
<evidence type="ECO:0000313" key="2">
    <source>
        <dbReference type="Proteomes" id="UP001207468"/>
    </source>
</evidence>
<comment type="caution">
    <text evidence="1">The sequence shown here is derived from an EMBL/GenBank/DDBJ whole genome shotgun (WGS) entry which is preliminary data.</text>
</comment>
<protein>
    <submittedName>
        <fullName evidence="1">Uncharacterized protein</fullName>
    </submittedName>
</protein>